<gene>
    <name evidence="1" type="ORF">COX24_01850</name>
</gene>
<accession>A0A2G9ZF05</accession>
<protein>
    <submittedName>
        <fullName evidence="1">Uncharacterized protein</fullName>
    </submittedName>
</protein>
<dbReference type="EMBL" id="PCSB01000037">
    <property type="protein sequence ID" value="PIP31756.1"/>
    <property type="molecule type" value="Genomic_DNA"/>
</dbReference>
<comment type="caution">
    <text evidence="1">The sequence shown here is derived from an EMBL/GenBank/DDBJ whole genome shotgun (WGS) entry which is preliminary data.</text>
</comment>
<name>A0A2G9ZF05_9BACT</name>
<sequence>MKKIFTEIWQFVKNHGKYLFVILLFILVLIFGENFSLSPEQREIKLLQKNTRQLVQGEYKLASEEEEASIGLFLSSYNGDYYRMFFDARAEKNLEQSNSEIVSGTSPQSLRSEADLYLETLSGKRLLIKHIGVEQGNDFANQEITFRANDNYSNMVIRRANSSDKSLLKFRNFTLTRLNCKNDFCLNNLYQTVNGPASPTFIDQSAGIKADTIFKFTFQGQIYGQIFKASKDNLSDVSLALNKKGSGGLGIFQIELREVEIKNGEYKVKPMALATTVFESENLADFQTADGVYQFPIAAELEVDKNYFIGLSSKEAKINFINTLEILGDKKGQAYKEGPAIKIGSKTSRSCLYFSTFYRQYQNNFGEKVLLNSRIEDLGEGVGIYSYKFSVTPADYLDIYQKGQGVYFDPVIGGISAPAKDNNFFIYKFDTGYPFKDATIEASQAVVDYNKIELYFSYDEEKWQKIETLKRDNKPNDFRNSFSGDGQKKVFFVKVIYDRDDKNKKLGLFNLQKLTVHADLLMDK</sequence>
<organism evidence="1 2">
    <name type="scientific">bacterium (Candidatus Gribaldobacteria) CG23_combo_of_CG06-09_8_20_14_all_37_87_8</name>
    <dbReference type="NCBI Taxonomy" id="2014278"/>
    <lineage>
        <taxon>Bacteria</taxon>
        <taxon>Candidatus Gribaldobacteria</taxon>
    </lineage>
</organism>
<proteinExistence type="predicted"/>
<evidence type="ECO:0000313" key="1">
    <source>
        <dbReference type="EMBL" id="PIP31756.1"/>
    </source>
</evidence>
<dbReference type="AlphaFoldDB" id="A0A2G9ZF05"/>
<dbReference type="Proteomes" id="UP000230447">
    <property type="component" value="Unassembled WGS sequence"/>
</dbReference>
<reference evidence="1 2" key="1">
    <citation type="submission" date="2017-09" db="EMBL/GenBank/DDBJ databases">
        <title>Depth-based differentiation of microbial function through sediment-hosted aquifers and enrichment of novel symbionts in the deep terrestrial subsurface.</title>
        <authorList>
            <person name="Probst A.J."/>
            <person name="Ladd B."/>
            <person name="Jarett J.K."/>
            <person name="Geller-Mcgrath D.E."/>
            <person name="Sieber C.M."/>
            <person name="Emerson J.B."/>
            <person name="Anantharaman K."/>
            <person name="Thomas B.C."/>
            <person name="Malmstrom R."/>
            <person name="Stieglmeier M."/>
            <person name="Klingl A."/>
            <person name="Woyke T."/>
            <person name="Ryan C.M."/>
            <person name="Banfield J.F."/>
        </authorList>
    </citation>
    <scope>NUCLEOTIDE SEQUENCE [LARGE SCALE GENOMIC DNA]</scope>
    <source>
        <strain evidence="1">CG23_combo_of_CG06-09_8_20_14_all_37_87_8</strain>
    </source>
</reference>
<evidence type="ECO:0000313" key="2">
    <source>
        <dbReference type="Proteomes" id="UP000230447"/>
    </source>
</evidence>